<evidence type="ECO:0000259" key="1">
    <source>
        <dbReference type="Pfam" id="PF01728"/>
    </source>
</evidence>
<protein>
    <recommendedName>
        <fullName evidence="1">Ribosomal RNA methyltransferase FtsJ domain-containing protein</fullName>
    </recommendedName>
</protein>
<sequence length="346" mass="37743">MTTTPWLIRIPDVFAPFAPQILEGLGARPRKALGSDYHLVDLADPSALEDSEWSIFIRWALPVDHAWPCCPQKMDGFVEKAAQGILKKFGDRAPQAIFTGPLLPGAPHPYYKHLATNLRGRVLQLFPTLPVADVESQDPEAGTLFALVGKEGLYCGIRSPREANGFYPGGTKFIRQSEAISRAGAKIAEALHYLKLHRPDLPAGAHWLELGASPGGMTAELLDRGYRVTAIDKAALDARLDRAPGLTFVRGDVDTFQPKGEFDALLCDMNGDPRGSLRQVVRLSKSLRPGGKIVFTLKAAGADTPGEMLELLRAAEAYATASGLELIARTHLTYNRQEFTLFFEVG</sequence>
<organism evidence="2 3">
    <name type="scientific">Luteolibacter flavescens</name>
    <dbReference type="NCBI Taxonomy" id="1859460"/>
    <lineage>
        <taxon>Bacteria</taxon>
        <taxon>Pseudomonadati</taxon>
        <taxon>Verrucomicrobiota</taxon>
        <taxon>Verrucomicrobiia</taxon>
        <taxon>Verrucomicrobiales</taxon>
        <taxon>Verrucomicrobiaceae</taxon>
        <taxon>Luteolibacter</taxon>
    </lineage>
</organism>
<dbReference type="CDD" id="cd02440">
    <property type="entry name" value="AdoMet_MTases"/>
    <property type="match status" value="1"/>
</dbReference>
<feature type="domain" description="Ribosomal RNA methyltransferase FtsJ" evidence="1">
    <location>
        <begin position="180"/>
        <end position="270"/>
    </location>
</feature>
<evidence type="ECO:0000313" key="3">
    <source>
        <dbReference type="Proteomes" id="UP001207930"/>
    </source>
</evidence>
<dbReference type="Gene3D" id="3.40.50.150">
    <property type="entry name" value="Vaccinia Virus protein VP39"/>
    <property type="match status" value="1"/>
</dbReference>
<dbReference type="SUPFAM" id="SSF53335">
    <property type="entry name" value="S-adenosyl-L-methionine-dependent methyltransferases"/>
    <property type="match status" value="1"/>
</dbReference>
<dbReference type="RefSeq" id="WP_264503038.1">
    <property type="nucleotide sequence ID" value="NZ_JAPDDS010000014.1"/>
</dbReference>
<dbReference type="PANTHER" id="PTHR37524">
    <property type="entry name" value="RIBOSOMAL RNA LARGE SUBUNIT METHYLTRANSFERASE M"/>
    <property type="match status" value="1"/>
</dbReference>
<dbReference type="InterPro" id="IPR029063">
    <property type="entry name" value="SAM-dependent_MTases_sf"/>
</dbReference>
<name>A0ABT3FUW7_9BACT</name>
<comment type="caution">
    <text evidence="2">The sequence shown here is derived from an EMBL/GenBank/DDBJ whole genome shotgun (WGS) entry which is preliminary data.</text>
</comment>
<accession>A0ABT3FUW7</accession>
<dbReference type="PANTHER" id="PTHR37524:SF2">
    <property type="entry name" value="RIBOSOMAL RNA METHYLTRANSFERASE FTSJ DOMAIN-CONTAINING PROTEIN"/>
    <property type="match status" value="1"/>
</dbReference>
<dbReference type="EMBL" id="JAPDDS010000014">
    <property type="protein sequence ID" value="MCW1887084.1"/>
    <property type="molecule type" value="Genomic_DNA"/>
</dbReference>
<dbReference type="Pfam" id="PF01728">
    <property type="entry name" value="FtsJ"/>
    <property type="match status" value="1"/>
</dbReference>
<dbReference type="Proteomes" id="UP001207930">
    <property type="component" value="Unassembled WGS sequence"/>
</dbReference>
<gene>
    <name evidence="2" type="ORF">OKA04_20265</name>
</gene>
<dbReference type="InterPro" id="IPR002877">
    <property type="entry name" value="RNA_MeTrfase_FtsJ_dom"/>
</dbReference>
<keyword evidence="3" id="KW-1185">Reference proteome</keyword>
<reference evidence="2 3" key="1">
    <citation type="submission" date="2022-10" db="EMBL/GenBank/DDBJ databases">
        <title>Luteolibacter flavescens strain MCCC 1K03193, whole genome shotgun sequencing project.</title>
        <authorList>
            <person name="Zhao G."/>
            <person name="Shen L."/>
        </authorList>
    </citation>
    <scope>NUCLEOTIDE SEQUENCE [LARGE SCALE GENOMIC DNA]</scope>
    <source>
        <strain evidence="2 3">MCCC 1K03193</strain>
    </source>
</reference>
<evidence type="ECO:0000313" key="2">
    <source>
        <dbReference type="EMBL" id="MCW1887084.1"/>
    </source>
</evidence>
<proteinExistence type="predicted"/>